<dbReference type="RefSeq" id="WP_176030564.1">
    <property type="nucleotide sequence ID" value="NZ_JBHSJV010000001.1"/>
</dbReference>
<dbReference type="InterPro" id="IPR046350">
    <property type="entry name" value="Cystatin_sf"/>
</dbReference>
<dbReference type="EMBL" id="JBHULX010000039">
    <property type="protein sequence ID" value="MFD2592427.1"/>
    <property type="molecule type" value="Genomic_DNA"/>
</dbReference>
<reference evidence="2" key="1">
    <citation type="journal article" date="2019" name="Int. J. Syst. Evol. Microbiol.">
        <title>The Global Catalogue of Microorganisms (GCM) 10K type strain sequencing project: providing services to taxonomists for standard genome sequencing and annotation.</title>
        <authorList>
            <consortium name="The Broad Institute Genomics Platform"/>
            <consortium name="The Broad Institute Genome Sequencing Center for Infectious Disease"/>
            <person name="Wu L."/>
            <person name="Ma J."/>
        </authorList>
    </citation>
    <scope>NUCLEOTIDE SEQUENCE [LARGE SCALE GENOMIC DNA]</scope>
    <source>
        <strain evidence="2">KCTC 42423</strain>
    </source>
</reference>
<dbReference type="SUPFAM" id="SSF54403">
    <property type="entry name" value="Cystatin/monellin"/>
    <property type="match status" value="1"/>
</dbReference>
<evidence type="ECO:0000313" key="2">
    <source>
        <dbReference type="Proteomes" id="UP001597459"/>
    </source>
</evidence>
<sequence>MKVLDQPQGTAWGMWSTCTPADSDSKNVIHTITKNLSGVYYKPLYVTRQVLAGINYKFFCEVETASKDSHTFYSLLSIHEPLHGYSYITEKKTFDGTNLSTGWSYYEPITSITGKIFEEATEELPGVHYKPIAVSILVNQGFFYKFLCYSKGLYENTHTHITLITIHESISGSPLIQGIETIIK</sequence>
<accession>A0ABW5NA35</accession>
<name>A0ABW5NA35_9FLAO</name>
<protein>
    <recommendedName>
        <fullName evidence="3">DUF4377 domain-containing protein</fullName>
    </recommendedName>
</protein>
<dbReference type="Proteomes" id="UP001597459">
    <property type="component" value="Unassembled WGS sequence"/>
</dbReference>
<comment type="caution">
    <text evidence="1">The sequence shown here is derived from an EMBL/GenBank/DDBJ whole genome shotgun (WGS) entry which is preliminary data.</text>
</comment>
<evidence type="ECO:0000313" key="1">
    <source>
        <dbReference type="EMBL" id="MFD2592427.1"/>
    </source>
</evidence>
<gene>
    <name evidence="1" type="ORF">ACFSTE_16425</name>
</gene>
<proteinExistence type="predicted"/>
<evidence type="ECO:0008006" key="3">
    <source>
        <dbReference type="Google" id="ProtNLM"/>
    </source>
</evidence>
<keyword evidence="2" id="KW-1185">Reference proteome</keyword>
<organism evidence="1 2">
    <name type="scientific">Aquimarina hainanensis</name>
    <dbReference type="NCBI Taxonomy" id="1578017"/>
    <lineage>
        <taxon>Bacteria</taxon>
        <taxon>Pseudomonadati</taxon>
        <taxon>Bacteroidota</taxon>
        <taxon>Flavobacteriia</taxon>
        <taxon>Flavobacteriales</taxon>
        <taxon>Flavobacteriaceae</taxon>
        <taxon>Aquimarina</taxon>
    </lineage>
</organism>